<dbReference type="InterPro" id="IPR000362">
    <property type="entry name" value="Fumarate_lyase_fam"/>
</dbReference>
<dbReference type="InterPro" id="IPR019468">
    <property type="entry name" value="AdenyloSucc_lyase_C"/>
</dbReference>
<dbReference type="PANTHER" id="PTHR43172:SF2">
    <property type="entry name" value="ADENYLOSUCCINATE LYASE C-TERMINAL DOMAIN-CONTAINING PROTEIN"/>
    <property type="match status" value="1"/>
</dbReference>
<keyword evidence="4" id="KW-0413">Isomerase</keyword>
<dbReference type="Proteomes" id="UP000253303">
    <property type="component" value="Unassembled WGS sequence"/>
</dbReference>
<dbReference type="OrthoDB" id="9768878at2"/>
<organism evidence="4 5">
    <name type="scientific">Spongiactinospora rosea</name>
    <dbReference type="NCBI Taxonomy" id="2248750"/>
    <lineage>
        <taxon>Bacteria</taxon>
        <taxon>Bacillati</taxon>
        <taxon>Actinomycetota</taxon>
        <taxon>Actinomycetes</taxon>
        <taxon>Streptosporangiales</taxon>
        <taxon>Streptosporangiaceae</taxon>
        <taxon>Spongiactinospora</taxon>
    </lineage>
</organism>
<gene>
    <name evidence="4" type="primary">pcaB</name>
    <name evidence="4" type="ORF">DP939_25760</name>
</gene>
<dbReference type="SMART" id="SM00998">
    <property type="entry name" value="ADSL_C"/>
    <property type="match status" value="1"/>
</dbReference>
<dbReference type="PRINTS" id="PR00145">
    <property type="entry name" value="ARGSUCLYASE"/>
</dbReference>
<reference evidence="4 5" key="1">
    <citation type="submission" date="2018-06" db="EMBL/GenBank/DDBJ databases">
        <title>Sphaerisporangium craniellae sp. nov., isolated from a marine sponge in the South China Sea.</title>
        <authorList>
            <person name="Li L."/>
        </authorList>
    </citation>
    <scope>NUCLEOTIDE SEQUENCE [LARGE SCALE GENOMIC DNA]</scope>
    <source>
        <strain evidence="4 5">LHW63015</strain>
    </source>
</reference>
<dbReference type="CDD" id="cd01597">
    <property type="entry name" value="pCLME"/>
    <property type="match status" value="1"/>
</dbReference>
<sequence>MESVFAGTLARGAAASEVTGAAWLAAMLDAEAGLAAAHAALGLVPGDAAAAIAAACRPERFDAHALGEAAGLSGNPVVPLVKALRELVPAEHRGQVHLGATSQDILDTAAMLVAGRALVPLTADLDAAADACAALAVRHRDTVLPGRTLLQQAVPTTFGLKAAGWLTALTAARDRLRALRRPVQYGGAAGTLSALGDRGHEVVAAFATELGLDEPLVPWHTDRTPVAGLACALGIAAGVLAKIATDVKLLAQTEVGEAAEPSAPGRGGSSAMPHKRNPVGAISVLACAQRVPGLVGAVLAGMAQEHERAAGAWQAEQETLSDLLRLTGSAASWAREILEGLSVDEARMRANLAATGGLPMAESVVARLGGGPRARALVDAACARAVAEGRPLGEVLAADADVRLTPAEIGAALDPAGYLGSAGAFVDRALARRDTRENR</sequence>
<dbReference type="PANTHER" id="PTHR43172">
    <property type="entry name" value="ADENYLOSUCCINATE LYASE"/>
    <property type="match status" value="1"/>
</dbReference>
<dbReference type="Gene3D" id="1.10.40.30">
    <property type="entry name" value="Fumarase/aspartase (C-terminal domain)"/>
    <property type="match status" value="1"/>
</dbReference>
<dbReference type="InterPro" id="IPR012789">
    <property type="entry name" value="Protocat_PcaB-like"/>
</dbReference>
<dbReference type="Pfam" id="PF10397">
    <property type="entry name" value="ADSL_C"/>
    <property type="match status" value="1"/>
</dbReference>
<dbReference type="NCBIfam" id="TIGR02426">
    <property type="entry name" value="protocat_pcaB"/>
    <property type="match status" value="1"/>
</dbReference>
<dbReference type="InterPro" id="IPR022761">
    <property type="entry name" value="Fumarate_lyase_N"/>
</dbReference>
<dbReference type="RefSeq" id="WP_113983349.1">
    <property type="nucleotide sequence ID" value="NZ_QMEY01000012.1"/>
</dbReference>
<proteinExistence type="inferred from homology"/>
<protein>
    <submittedName>
        <fullName evidence="4">3-carboxy-cis,cis-muconate cycloisomerase</fullName>
        <ecNumber evidence="4">5.5.1.2</ecNumber>
    </submittedName>
</protein>
<evidence type="ECO:0000259" key="3">
    <source>
        <dbReference type="SMART" id="SM00998"/>
    </source>
</evidence>
<dbReference type="EMBL" id="QMEY01000012">
    <property type="protein sequence ID" value="RBQ17342.1"/>
    <property type="molecule type" value="Genomic_DNA"/>
</dbReference>
<evidence type="ECO:0000313" key="4">
    <source>
        <dbReference type="EMBL" id="RBQ17342.1"/>
    </source>
</evidence>
<name>A0A366LVX1_9ACTN</name>
<dbReference type="SUPFAM" id="SSF48557">
    <property type="entry name" value="L-aspartase-like"/>
    <property type="match status" value="1"/>
</dbReference>
<dbReference type="InterPro" id="IPR008948">
    <property type="entry name" value="L-Aspartase-like"/>
</dbReference>
<dbReference type="GO" id="GO:0019619">
    <property type="term" value="P:3,4-dihydroxybenzoate catabolic process"/>
    <property type="evidence" value="ECO:0007669"/>
    <property type="project" value="InterPro"/>
</dbReference>
<comment type="similarity">
    <text evidence="2">Belongs to the class-II fumarase/aspartase family.</text>
</comment>
<evidence type="ECO:0000313" key="5">
    <source>
        <dbReference type="Proteomes" id="UP000253303"/>
    </source>
</evidence>
<dbReference type="PRINTS" id="PR00149">
    <property type="entry name" value="FUMRATELYASE"/>
</dbReference>
<comment type="caution">
    <text evidence="4">The sequence shown here is derived from an EMBL/GenBank/DDBJ whole genome shotgun (WGS) entry which is preliminary data.</text>
</comment>
<evidence type="ECO:0000256" key="1">
    <source>
        <dbReference type="ARBA" id="ARBA00023239"/>
    </source>
</evidence>
<keyword evidence="5" id="KW-1185">Reference proteome</keyword>
<evidence type="ECO:0000256" key="2">
    <source>
        <dbReference type="ARBA" id="ARBA00034772"/>
    </source>
</evidence>
<accession>A0A366LVX1</accession>
<dbReference type="Gene3D" id="1.20.200.10">
    <property type="entry name" value="Fumarase/aspartase (Central domain)"/>
    <property type="match status" value="1"/>
</dbReference>
<dbReference type="GO" id="GO:0047472">
    <property type="term" value="F:3-carboxy-cis,cis-muconate cycloisomerase activity"/>
    <property type="evidence" value="ECO:0007669"/>
    <property type="project" value="UniProtKB-EC"/>
</dbReference>
<dbReference type="GO" id="GO:0016829">
    <property type="term" value="F:lyase activity"/>
    <property type="evidence" value="ECO:0007669"/>
    <property type="project" value="UniProtKB-KW"/>
</dbReference>
<dbReference type="PROSITE" id="PS00163">
    <property type="entry name" value="FUMARATE_LYASES"/>
    <property type="match status" value="1"/>
</dbReference>
<dbReference type="Pfam" id="PF00206">
    <property type="entry name" value="Lyase_1"/>
    <property type="match status" value="1"/>
</dbReference>
<feature type="domain" description="Adenylosuccinate lyase C-terminal" evidence="3">
    <location>
        <begin position="356"/>
        <end position="430"/>
    </location>
</feature>
<keyword evidence="1" id="KW-0456">Lyase</keyword>
<dbReference type="InterPro" id="IPR020557">
    <property type="entry name" value="Fumarate_lyase_CS"/>
</dbReference>
<dbReference type="EC" id="5.5.1.2" evidence="4"/>
<dbReference type="AlphaFoldDB" id="A0A366LVX1"/>